<dbReference type="InterPro" id="IPR036388">
    <property type="entry name" value="WH-like_DNA-bd_sf"/>
</dbReference>
<evidence type="ECO:0000313" key="10">
    <source>
        <dbReference type="EMBL" id="MCJ0743219.1"/>
    </source>
</evidence>
<evidence type="ECO:0000256" key="3">
    <source>
        <dbReference type="ARBA" id="ARBA00023015"/>
    </source>
</evidence>
<dbReference type="SMART" id="SM00862">
    <property type="entry name" value="Trans_reg_C"/>
    <property type="match status" value="1"/>
</dbReference>
<dbReference type="RefSeq" id="WP_243362325.1">
    <property type="nucleotide sequence ID" value="NZ_JALGBH010000002.1"/>
</dbReference>
<keyword evidence="3" id="KW-0805">Transcription regulation</keyword>
<protein>
    <submittedName>
        <fullName evidence="10">Response regulator transcription factor</fullName>
    </submittedName>
</protein>
<evidence type="ECO:0000256" key="1">
    <source>
        <dbReference type="ARBA" id="ARBA00022553"/>
    </source>
</evidence>
<dbReference type="PROSITE" id="PS51755">
    <property type="entry name" value="OMPR_PHOB"/>
    <property type="match status" value="1"/>
</dbReference>
<dbReference type="InterPro" id="IPR039420">
    <property type="entry name" value="WalR-like"/>
</dbReference>
<dbReference type="InterPro" id="IPR001789">
    <property type="entry name" value="Sig_transdc_resp-reg_receiver"/>
</dbReference>
<feature type="domain" description="Response regulatory" evidence="8">
    <location>
        <begin position="2"/>
        <end position="116"/>
    </location>
</feature>
<dbReference type="Gene3D" id="6.10.250.690">
    <property type="match status" value="1"/>
</dbReference>
<dbReference type="Pfam" id="PF00486">
    <property type="entry name" value="Trans_reg_C"/>
    <property type="match status" value="1"/>
</dbReference>
<keyword evidence="2" id="KW-0902">Two-component regulatory system</keyword>
<dbReference type="CDD" id="cd00383">
    <property type="entry name" value="trans_reg_C"/>
    <property type="match status" value="1"/>
</dbReference>
<reference evidence="10" key="1">
    <citation type="submission" date="2022-03" db="EMBL/GenBank/DDBJ databases">
        <authorList>
            <person name="Woo C.Y."/>
        </authorList>
    </citation>
    <scope>NUCLEOTIDE SEQUENCE</scope>
    <source>
        <strain evidence="10">CYS-01</strain>
    </source>
</reference>
<keyword evidence="5" id="KW-0804">Transcription</keyword>
<gene>
    <name evidence="10" type="ORF">MMF97_10885</name>
</gene>
<evidence type="ECO:0000256" key="7">
    <source>
        <dbReference type="PROSITE-ProRule" id="PRU01091"/>
    </source>
</evidence>
<feature type="DNA-binding region" description="OmpR/PhoB-type" evidence="7">
    <location>
        <begin position="124"/>
        <end position="224"/>
    </location>
</feature>
<feature type="modified residue" description="4-aspartylphosphate" evidence="6">
    <location>
        <position position="51"/>
    </location>
</feature>
<dbReference type="SUPFAM" id="SSF52172">
    <property type="entry name" value="CheY-like"/>
    <property type="match status" value="1"/>
</dbReference>
<dbReference type="SMART" id="SM00448">
    <property type="entry name" value="REC"/>
    <property type="match status" value="1"/>
</dbReference>
<dbReference type="InterPro" id="IPR011006">
    <property type="entry name" value="CheY-like_superfamily"/>
</dbReference>
<dbReference type="EMBL" id="JALGBH010000002">
    <property type="protein sequence ID" value="MCJ0743219.1"/>
    <property type="molecule type" value="Genomic_DNA"/>
</dbReference>
<evidence type="ECO:0000256" key="6">
    <source>
        <dbReference type="PROSITE-ProRule" id="PRU00169"/>
    </source>
</evidence>
<proteinExistence type="predicted"/>
<dbReference type="PROSITE" id="PS50110">
    <property type="entry name" value="RESPONSE_REGULATORY"/>
    <property type="match status" value="1"/>
</dbReference>
<evidence type="ECO:0000256" key="5">
    <source>
        <dbReference type="ARBA" id="ARBA00023163"/>
    </source>
</evidence>
<feature type="domain" description="OmpR/PhoB-type" evidence="9">
    <location>
        <begin position="124"/>
        <end position="224"/>
    </location>
</feature>
<dbReference type="Proteomes" id="UP001165460">
    <property type="component" value="Unassembled WGS sequence"/>
</dbReference>
<evidence type="ECO:0000259" key="8">
    <source>
        <dbReference type="PROSITE" id="PS50110"/>
    </source>
</evidence>
<evidence type="ECO:0000256" key="4">
    <source>
        <dbReference type="ARBA" id="ARBA00023125"/>
    </source>
</evidence>
<dbReference type="PANTHER" id="PTHR48111">
    <property type="entry name" value="REGULATOR OF RPOS"/>
    <property type="match status" value="1"/>
</dbReference>
<organism evidence="10 11">
    <name type="scientific">Pedobacter montanisoli</name>
    <dbReference type="NCBI Taxonomy" id="2923277"/>
    <lineage>
        <taxon>Bacteria</taxon>
        <taxon>Pseudomonadati</taxon>
        <taxon>Bacteroidota</taxon>
        <taxon>Sphingobacteriia</taxon>
        <taxon>Sphingobacteriales</taxon>
        <taxon>Sphingobacteriaceae</taxon>
        <taxon>Pedobacter</taxon>
    </lineage>
</organism>
<dbReference type="Pfam" id="PF00072">
    <property type="entry name" value="Response_reg"/>
    <property type="match status" value="1"/>
</dbReference>
<dbReference type="SUPFAM" id="SSF46894">
    <property type="entry name" value="C-terminal effector domain of the bipartite response regulators"/>
    <property type="match status" value="1"/>
</dbReference>
<sequence length="225" mass="25250">MKVLIVEDEKALLDSILTYLTEDGTLCETAADFLSASEKIALYDYDCIILDLGLPDGDGLSLLKEIKQHSKSDGVLIISAKNSLDDRLLGLEIGADDYLVKPFHLSELKARVVAIVRRKNFNGSKIIHFNEIKIDLSSFNVLVNEAQVVLTKKEFDLLVYFLANKTKVVSKNAIAEHLWGDEMDIADDFDFIYTHIKNLRKKLLEAGSKDYLKSVYGIGYKFGVI</sequence>
<evidence type="ECO:0000313" key="11">
    <source>
        <dbReference type="Proteomes" id="UP001165460"/>
    </source>
</evidence>
<keyword evidence="4 7" id="KW-0238">DNA-binding</keyword>
<evidence type="ECO:0000259" key="9">
    <source>
        <dbReference type="PROSITE" id="PS51755"/>
    </source>
</evidence>
<comment type="caution">
    <text evidence="10">The sequence shown here is derived from an EMBL/GenBank/DDBJ whole genome shotgun (WGS) entry which is preliminary data.</text>
</comment>
<dbReference type="Gene3D" id="3.40.50.2300">
    <property type="match status" value="1"/>
</dbReference>
<dbReference type="InterPro" id="IPR001867">
    <property type="entry name" value="OmpR/PhoB-type_DNA-bd"/>
</dbReference>
<dbReference type="PANTHER" id="PTHR48111:SF22">
    <property type="entry name" value="REGULATOR OF RPOS"/>
    <property type="match status" value="1"/>
</dbReference>
<dbReference type="InterPro" id="IPR016032">
    <property type="entry name" value="Sig_transdc_resp-reg_C-effctor"/>
</dbReference>
<name>A0ABS9ZY59_9SPHI</name>
<keyword evidence="1 6" id="KW-0597">Phosphoprotein</keyword>
<accession>A0ABS9ZY59</accession>
<evidence type="ECO:0000256" key="2">
    <source>
        <dbReference type="ARBA" id="ARBA00023012"/>
    </source>
</evidence>
<dbReference type="Gene3D" id="1.10.10.10">
    <property type="entry name" value="Winged helix-like DNA-binding domain superfamily/Winged helix DNA-binding domain"/>
    <property type="match status" value="1"/>
</dbReference>
<keyword evidence="11" id="KW-1185">Reference proteome</keyword>